<dbReference type="AlphaFoldDB" id="A0A239KC74"/>
<dbReference type="EMBL" id="FZPA01000013">
    <property type="protein sequence ID" value="SNT15229.1"/>
    <property type="molecule type" value="Genomic_DNA"/>
</dbReference>
<dbReference type="OrthoDB" id="7193356at2"/>
<proteinExistence type="predicted"/>
<accession>A0A239KC74</accession>
<protein>
    <submittedName>
        <fullName evidence="1">Uncharacterized protein</fullName>
    </submittedName>
</protein>
<reference evidence="1 2" key="1">
    <citation type="submission" date="2017-06" db="EMBL/GenBank/DDBJ databases">
        <authorList>
            <person name="Kim H.J."/>
            <person name="Triplett B.A."/>
        </authorList>
    </citation>
    <scope>NUCLEOTIDE SEQUENCE [LARGE SCALE GENOMIC DNA]</scope>
    <source>
        <strain evidence="1 2">DS15</strain>
    </source>
</reference>
<evidence type="ECO:0000313" key="2">
    <source>
        <dbReference type="Proteomes" id="UP000198339"/>
    </source>
</evidence>
<keyword evidence="2" id="KW-1185">Reference proteome</keyword>
<name>A0A239KC74_9SPHN</name>
<evidence type="ECO:0000313" key="1">
    <source>
        <dbReference type="EMBL" id="SNT15229.1"/>
    </source>
</evidence>
<dbReference type="Proteomes" id="UP000198339">
    <property type="component" value="Unassembled WGS sequence"/>
</dbReference>
<gene>
    <name evidence="1" type="ORF">SAMN06295955_11371</name>
</gene>
<organism evidence="1 2">
    <name type="scientific">Sphingopyxis indica</name>
    <dbReference type="NCBI Taxonomy" id="436663"/>
    <lineage>
        <taxon>Bacteria</taxon>
        <taxon>Pseudomonadati</taxon>
        <taxon>Pseudomonadota</taxon>
        <taxon>Alphaproteobacteria</taxon>
        <taxon>Sphingomonadales</taxon>
        <taxon>Sphingomonadaceae</taxon>
        <taxon>Sphingopyxis</taxon>
    </lineage>
</organism>
<dbReference type="RefSeq" id="WP_077032458.1">
    <property type="nucleotide sequence ID" value="NZ_CP076394.1"/>
</dbReference>
<sequence length="163" mass="17477">MADRVPVSITIGGHADQSTFAELAALIAMEGLSTEWDGPSFEPGHRTIGEAVSLHAHEVAWGRVEALESFCAEKGLPFVRWSGSYPGEWSAERIVFRGAGTIDSYMVDESDRVMIDRYLVNERGSIAAVLAYFDAAAFVVPPLVVEGDPPPVDAAAVEEACHG</sequence>